<dbReference type="InterPro" id="IPR045584">
    <property type="entry name" value="Pilin-like"/>
</dbReference>
<comment type="caution">
    <text evidence="2">The sequence shown here is derived from an EMBL/GenBank/DDBJ whole genome shotgun (WGS) entry which is preliminary data.</text>
</comment>
<dbReference type="GeneID" id="97459782"/>
<dbReference type="AlphaFoldDB" id="A0AAP3GUX0"/>
<name>A0AAP3GUX0_9LACO</name>
<sequence>MVKLLRNRVRAFTLFETVITLAIVTAILSIGWLNFSVIKEKMLIDSASMQVKVILNQALRRASITNKLYLIDYYESDNLLIVKDQDGKVEKYSLPEGVKIYNLAKTNIEQTGYIAPKTITLRTKKFKKELRIQLKWGKINETS</sequence>
<reference evidence="2" key="1">
    <citation type="submission" date="2022-01" db="EMBL/GenBank/DDBJ databases">
        <title>VMRC isolate genome collection.</title>
        <authorList>
            <person name="France M."/>
            <person name="Rutt L."/>
            <person name="Humphrys M."/>
            <person name="Ravel J."/>
        </authorList>
    </citation>
    <scope>NUCLEOTIDE SEQUENCE</scope>
    <source>
        <strain evidence="2">C0127B5</strain>
    </source>
</reference>
<dbReference type="Proteomes" id="UP001213015">
    <property type="component" value="Unassembled WGS sequence"/>
</dbReference>
<feature type="transmembrane region" description="Helical" evidence="1">
    <location>
        <begin position="12"/>
        <end position="33"/>
    </location>
</feature>
<evidence type="ECO:0000313" key="2">
    <source>
        <dbReference type="EMBL" id="MCZ3843984.1"/>
    </source>
</evidence>
<accession>A0AAP3GUX0</accession>
<protein>
    <submittedName>
        <fullName evidence="2">Type II secretion system GspH family protein</fullName>
    </submittedName>
</protein>
<gene>
    <name evidence="2" type="ORF">L2422_00405</name>
</gene>
<keyword evidence="1" id="KW-1133">Transmembrane helix</keyword>
<organism evidence="2 3">
    <name type="scientific">Lactobacillus mulieris</name>
    <dbReference type="NCBI Taxonomy" id="2508708"/>
    <lineage>
        <taxon>Bacteria</taxon>
        <taxon>Bacillati</taxon>
        <taxon>Bacillota</taxon>
        <taxon>Bacilli</taxon>
        <taxon>Lactobacillales</taxon>
        <taxon>Lactobacillaceae</taxon>
        <taxon>Lactobacillus</taxon>
    </lineage>
</organism>
<keyword evidence="1" id="KW-0812">Transmembrane</keyword>
<dbReference type="EMBL" id="JAKHLF010000001">
    <property type="protein sequence ID" value="MCZ3843984.1"/>
    <property type="molecule type" value="Genomic_DNA"/>
</dbReference>
<evidence type="ECO:0000256" key="1">
    <source>
        <dbReference type="SAM" id="Phobius"/>
    </source>
</evidence>
<proteinExistence type="predicted"/>
<dbReference type="SUPFAM" id="SSF54523">
    <property type="entry name" value="Pili subunits"/>
    <property type="match status" value="1"/>
</dbReference>
<keyword evidence="1" id="KW-0472">Membrane</keyword>
<dbReference type="RefSeq" id="WP_006586958.1">
    <property type="nucleotide sequence ID" value="NZ_CABMGH010000061.1"/>
</dbReference>
<evidence type="ECO:0000313" key="3">
    <source>
        <dbReference type="Proteomes" id="UP001213015"/>
    </source>
</evidence>